<keyword evidence="9" id="KW-0934">Plastid</keyword>
<dbReference type="GO" id="GO:0005524">
    <property type="term" value="F:ATP binding"/>
    <property type="evidence" value="ECO:0007669"/>
    <property type="project" value="UniProtKB-KW"/>
</dbReference>
<evidence type="ECO:0000256" key="1">
    <source>
        <dbReference type="ARBA" id="ARBA00004141"/>
    </source>
</evidence>
<name>A0A3M7L405_AUXPR</name>
<feature type="transmembrane region" description="Helical" evidence="9">
    <location>
        <begin position="137"/>
        <end position="155"/>
    </location>
</feature>
<evidence type="ECO:0000256" key="4">
    <source>
        <dbReference type="ARBA" id="ARBA00022692"/>
    </source>
</evidence>
<dbReference type="InterPro" id="IPR004667">
    <property type="entry name" value="ADP_ATP_car_bac_type"/>
</dbReference>
<keyword evidence="6 9" id="KW-0067">ATP-binding</keyword>
<dbReference type="AlphaFoldDB" id="A0A3M7L405"/>
<evidence type="ECO:0000256" key="9">
    <source>
        <dbReference type="RuleBase" id="RU363121"/>
    </source>
</evidence>
<comment type="subcellular location">
    <subcellularLocation>
        <location evidence="1">Membrane</location>
        <topology evidence="1">Multi-pass membrane protein</topology>
    </subcellularLocation>
    <subcellularLocation>
        <location evidence="9">Plastid</location>
        <location evidence="9">Chloroplast membrane</location>
        <topology evidence="9">Multi-pass membrane protein</topology>
    </subcellularLocation>
</comment>
<dbReference type="GO" id="GO:0031969">
    <property type="term" value="C:chloroplast membrane"/>
    <property type="evidence" value="ECO:0007669"/>
    <property type="project" value="UniProtKB-SubCell"/>
</dbReference>
<feature type="transmembrane region" description="Helical" evidence="9">
    <location>
        <begin position="38"/>
        <end position="55"/>
    </location>
</feature>
<dbReference type="EMBL" id="QOKY01000133">
    <property type="protein sequence ID" value="RMZ56949.1"/>
    <property type="molecule type" value="Genomic_DNA"/>
</dbReference>
<accession>A0A3M7L405</accession>
<evidence type="ECO:0000313" key="11">
    <source>
        <dbReference type="EMBL" id="RMZ56949.1"/>
    </source>
</evidence>
<feature type="transmembrane region" description="Helical" evidence="9">
    <location>
        <begin position="75"/>
        <end position="94"/>
    </location>
</feature>
<evidence type="ECO:0000256" key="6">
    <source>
        <dbReference type="ARBA" id="ARBA00022840"/>
    </source>
</evidence>
<evidence type="ECO:0000256" key="8">
    <source>
        <dbReference type="ARBA" id="ARBA00023136"/>
    </source>
</evidence>
<comment type="caution">
    <text evidence="11">The sequence shown here is derived from an EMBL/GenBank/DDBJ whole genome shotgun (WGS) entry which is preliminary data.</text>
</comment>
<protein>
    <recommendedName>
        <fullName evidence="9">ADP,ATP carrier protein</fullName>
    </recommendedName>
</protein>
<feature type="transmembrane region" description="Helical" evidence="9">
    <location>
        <begin position="106"/>
        <end position="125"/>
    </location>
</feature>
<dbReference type="GO" id="GO:0005471">
    <property type="term" value="F:ATP:ADP antiporter activity"/>
    <property type="evidence" value="ECO:0007669"/>
    <property type="project" value="InterPro"/>
</dbReference>
<dbReference type="Proteomes" id="UP000279271">
    <property type="component" value="Unassembled WGS sequence"/>
</dbReference>
<evidence type="ECO:0000256" key="5">
    <source>
        <dbReference type="ARBA" id="ARBA00022741"/>
    </source>
</evidence>
<keyword evidence="9" id="KW-0150">Chloroplast</keyword>
<keyword evidence="8 9" id="KW-0472">Membrane</keyword>
<dbReference type="Pfam" id="PF03219">
    <property type="entry name" value="TLC"/>
    <property type="match status" value="1"/>
</dbReference>
<sequence length="555" mass="58659">MASSALTTGPSLLRPRQRWWPAGPACDPGCIESGCLQWFLPMATLFFLMAFVNTVMDTLKDTLVITAVGGGTQVIPFITVYGVLPASFAFLLAFSWGTQRLARRHLFNITISCFLCFLGGFALFYPVHESLHLGPLAAWLGPRLPLGLAGGVGMLRNWMFTLFYCASELWGDVCLSLLFWGLANETTSMAEAPVLYPLFGIGANIAQTLAGRTMRLAFSGAARARAGYAARLQAMLGLCCGLCLAIMALQSWIAARFRASHAPPPPAGARAVATFEDPAPGDSSSDEEGGAGAGGGSPAAMSLGQAWHFLRQSPQIRCLALLAISQGITSNLLDLAWKHHLHRLATTPAAYSAILGDTAMWTGIVTGSLMLLSPTLFARLGWEGVAKTTPRLMLYAGTPFFLGCIGYNFWLSGTLNGPMALKTLVMLGALLQVLVKGAKFSLFKPAEEMVYIGLDDESRSKGKAAIDVVGAQSGKSASSLLQQTLLLLSGGQLPKTLPIMALFFATMLRQWIGAVTVLAGYVGSEEAAQADAKQPAGSEKGGVAPSPSAQDLGLA</sequence>
<comment type="similarity">
    <text evidence="2 9">Belongs to the ADP/ATP translocase tlc family.</text>
</comment>
<dbReference type="PANTHER" id="PTHR31187:SF1">
    <property type="entry name" value="ADP,ATP CARRIER PROTEIN 1"/>
    <property type="match status" value="1"/>
</dbReference>
<feature type="transmembrane region" description="Helical" evidence="9">
    <location>
        <begin position="194"/>
        <end position="211"/>
    </location>
</feature>
<evidence type="ECO:0000256" key="7">
    <source>
        <dbReference type="ARBA" id="ARBA00022989"/>
    </source>
</evidence>
<proteinExistence type="inferred from homology"/>
<keyword evidence="5 9" id="KW-0547">Nucleotide-binding</keyword>
<feature type="transmembrane region" description="Helical" evidence="9">
    <location>
        <begin position="392"/>
        <end position="411"/>
    </location>
</feature>
<feature type="region of interest" description="Disordered" evidence="10">
    <location>
        <begin position="268"/>
        <end position="297"/>
    </location>
</feature>
<evidence type="ECO:0000256" key="3">
    <source>
        <dbReference type="ARBA" id="ARBA00022448"/>
    </source>
</evidence>
<dbReference type="PANTHER" id="PTHR31187">
    <property type="match status" value="1"/>
</dbReference>
<keyword evidence="3 9" id="KW-0813">Transport</keyword>
<gene>
    <name evidence="11" type="ORF">APUTEX25_005011</name>
</gene>
<reference evidence="12" key="1">
    <citation type="journal article" date="2018" name="Algal Res.">
        <title>Characterization of plant carbon substrate utilization by Auxenochlorella protothecoides.</title>
        <authorList>
            <person name="Vogler B.W."/>
            <person name="Starkenburg S.R."/>
            <person name="Sudasinghe N."/>
            <person name="Schambach J.Y."/>
            <person name="Rollin J.A."/>
            <person name="Pattathil S."/>
            <person name="Barry A.N."/>
        </authorList>
    </citation>
    <scope>NUCLEOTIDE SEQUENCE [LARGE SCALE GENOMIC DNA]</scope>
    <source>
        <strain evidence="12">UTEX 25</strain>
    </source>
</reference>
<evidence type="ECO:0000256" key="10">
    <source>
        <dbReference type="SAM" id="MobiDB-lite"/>
    </source>
</evidence>
<feature type="transmembrane region" description="Helical" evidence="9">
    <location>
        <begin position="359"/>
        <end position="380"/>
    </location>
</feature>
<evidence type="ECO:0000313" key="12">
    <source>
        <dbReference type="Proteomes" id="UP000279271"/>
    </source>
</evidence>
<evidence type="ECO:0000256" key="2">
    <source>
        <dbReference type="ARBA" id="ARBA00007127"/>
    </source>
</evidence>
<organism evidence="11 12">
    <name type="scientific">Auxenochlorella protothecoides</name>
    <name type="common">Green microalga</name>
    <name type="synonym">Chlorella protothecoides</name>
    <dbReference type="NCBI Taxonomy" id="3075"/>
    <lineage>
        <taxon>Eukaryota</taxon>
        <taxon>Viridiplantae</taxon>
        <taxon>Chlorophyta</taxon>
        <taxon>core chlorophytes</taxon>
        <taxon>Trebouxiophyceae</taxon>
        <taxon>Chlorellales</taxon>
        <taxon>Chlorellaceae</taxon>
        <taxon>Auxenochlorella</taxon>
    </lineage>
</organism>
<feature type="region of interest" description="Disordered" evidence="10">
    <location>
        <begin position="529"/>
        <end position="555"/>
    </location>
</feature>
<feature type="transmembrane region" description="Helical" evidence="9">
    <location>
        <begin position="162"/>
        <end position="182"/>
    </location>
</feature>
<keyword evidence="4 9" id="KW-0812">Transmembrane</keyword>
<keyword evidence="7 9" id="KW-1133">Transmembrane helix</keyword>
<feature type="transmembrane region" description="Helical" evidence="9">
    <location>
        <begin position="232"/>
        <end position="255"/>
    </location>
</feature>